<gene>
    <name evidence="3" type="ORF">GCM10017772_20400</name>
</gene>
<feature type="transmembrane region" description="Helical" evidence="2">
    <location>
        <begin position="183"/>
        <end position="202"/>
    </location>
</feature>
<keyword evidence="2" id="KW-1133">Transmembrane helix</keyword>
<evidence type="ECO:0000313" key="3">
    <source>
        <dbReference type="EMBL" id="GHH71837.1"/>
    </source>
</evidence>
<proteinExistence type="predicted"/>
<protein>
    <submittedName>
        <fullName evidence="3">Uncharacterized protein</fullName>
    </submittedName>
</protein>
<sequence>MSDVVAGDASRSTEQATGKDRTPGPAALVLRPFGYLGMTLLWTVIWLIALAIPAGTLAYLAFDDPEAVVGNLSQRFANPVEAIAMVVFLVPLLALIMGPGAIFHLPFMCWPPAVLCLTYTLRALRPSYAGEKLSFTTYQARGESIGPPTVGDLALSLQPVRSTRFTDAVMRFYIAGWSLDGPMFKAMLPVGAAWSFLVPVVVPGFDPTLRVVCLGVAVVLTLVSLVLGVRAFRGRFFPA</sequence>
<name>A0A919FSV4_9MICO</name>
<evidence type="ECO:0000256" key="2">
    <source>
        <dbReference type="SAM" id="Phobius"/>
    </source>
</evidence>
<keyword evidence="4" id="KW-1185">Reference proteome</keyword>
<organism evidence="3 4">
    <name type="scientific">Promicromonospora soli</name>
    <dbReference type="NCBI Taxonomy" id="2035533"/>
    <lineage>
        <taxon>Bacteria</taxon>
        <taxon>Bacillati</taxon>
        <taxon>Actinomycetota</taxon>
        <taxon>Actinomycetes</taxon>
        <taxon>Micrococcales</taxon>
        <taxon>Promicromonosporaceae</taxon>
        <taxon>Promicromonospora</taxon>
    </lineage>
</organism>
<reference evidence="3" key="1">
    <citation type="journal article" date="2014" name="Int. J. Syst. Evol. Microbiol.">
        <title>Complete genome sequence of Corynebacterium casei LMG S-19264T (=DSM 44701T), isolated from a smear-ripened cheese.</title>
        <authorList>
            <consortium name="US DOE Joint Genome Institute (JGI-PGF)"/>
            <person name="Walter F."/>
            <person name="Albersmeier A."/>
            <person name="Kalinowski J."/>
            <person name="Ruckert C."/>
        </authorList>
    </citation>
    <scope>NUCLEOTIDE SEQUENCE</scope>
    <source>
        <strain evidence="3">CGMCC 4.7398</strain>
    </source>
</reference>
<feature type="transmembrane region" description="Helical" evidence="2">
    <location>
        <begin position="82"/>
        <end position="103"/>
    </location>
</feature>
<evidence type="ECO:0000313" key="4">
    <source>
        <dbReference type="Proteomes" id="UP000627369"/>
    </source>
</evidence>
<dbReference type="EMBL" id="BNAS01000003">
    <property type="protein sequence ID" value="GHH71837.1"/>
    <property type="molecule type" value="Genomic_DNA"/>
</dbReference>
<feature type="transmembrane region" description="Helical" evidence="2">
    <location>
        <begin position="40"/>
        <end position="62"/>
    </location>
</feature>
<comment type="caution">
    <text evidence="3">The sequence shown here is derived from an EMBL/GenBank/DDBJ whole genome shotgun (WGS) entry which is preliminary data.</text>
</comment>
<feature type="region of interest" description="Disordered" evidence="1">
    <location>
        <begin position="1"/>
        <end position="22"/>
    </location>
</feature>
<evidence type="ECO:0000256" key="1">
    <source>
        <dbReference type="SAM" id="MobiDB-lite"/>
    </source>
</evidence>
<keyword evidence="2" id="KW-0812">Transmembrane</keyword>
<dbReference type="AlphaFoldDB" id="A0A919FSV4"/>
<accession>A0A919FSV4</accession>
<reference evidence="3" key="2">
    <citation type="submission" date="2020-09" db="EMBL/GenBank/DDBJ databases">
        <authorList>
            <person name="Sun Q."/>
            <person name="Zhou Y."/>
        </authorList>
    </citation>
    <scope>NUCLEOTIDE SEQUENCE</scope>
    <source>
        <strain evidence="3">CGMCC 4.7398</strain>
    </source>
</reference>
<keyword evidence="2" id="KW-0472">Membrane</keyword>
<feature type="transmembrane region" description="Helical" evidence="2">
    <location>
        <begin position="208"/>
        <end position="229"/>
    </location>
</feature>
<dbReference type="Proteomes" id="UP000627369">
    <property type="component" value="Unassembled WGS sequence"/>
</dbReference>
<dbReference type="RefSeq" id="WP_189669213.1">
    <property type="nucleotide sequence ID" value="NZ_BNAS01000003.1"/>
</dbReference>